<evidence type="ECO:0000256" key="1">
    <source>
        <dbReference type="ARBA" id="ARBA00005953"/>
    </source>
</evidence>
<dbReference type="GO" id="GO:0047617">
    <property type="term" value="F:fatty acyl-CoA hydrolase activity"/>
    <property type="evidence" value="ECO:0007669"/>
    <property type="project" value="TreeGrafter"/>
</dbReference>
<dbReference type="RefSeq" id="WP_090165301.1">
    <property type="nucleotide sequence ID" value="NZ_FOFB01000002.1"/>
</dbReference>
<dbReference type="InterPro" id="IPR029069">
    <property type="entry name" value="HotDog_dom_sf"/>
</dbReference>
<dbReference type="Pfam" id="PF13279">
    <property type="entry name" value="4HBT_2"/>
    <property type="match status" value="1"/>
</dbReference>
<dbReference type="InterPro" id="IPR050563">
    <property type="entry name" value="4-hydroxybenzoyl-CoA_TE"/>
</dbReference>
<dbReference type="STRING" id="478744.SAMN05444359_102115"/>
<comment type="similarity">
    <text evidence="1">Belongs to the 4-hydroxybenzoyl-CoA thioesterase family.</text>
</comment>
<keyword evidence="4" id="KW-1185">Reference proteome</keyword>
<sequence length="157" mass="17955">MMRVVPQSSVTSPAPSAGKIYHETILSVRFCEVDSYQIVWHGNYVNYLEVGREAFGKKFGISYQSLIDRGLRAPIIHVEMNYRRSLKYGDRFLVLTEYVEKPQAKICFSYKLTSLDGKIIYCRGKTEQALQDIDTGRTLPSLPDWHAGWLAQAKSMI</sequence>
<dbReference type="InParanoid" id="A0A1H9AJC6"/>
<dbReference type="AlphaFoldDB" id="A0A1H9AJC6"/>
<name>A0A1H9AJC6_9BACT</name>
<dbReference type="PANTHER" id="PTHR31793:SF27">
    <property type="entry name" value="NOVEL THIOESTERASE SUPERFAMILY DOMAIN AND SAPOSIN A-TYPE DOMAIN CONTAINING PROTEIN (0610012H03RIK)"/>
    <property type="match status" value="1"/>
</dbReference>
<protein>
    <submittedName>
        <fullName evidence="3">Acyl-CoA thioester hydrolase</fullName>
    </submittedName>
</protein>
<dbReference type="PANTHER" id="PTHR31793">
    <property type="entry name" value="4-HYDROXYBENZOYL-COA THIOESTERASE FAMILY MEMBER"/>
    <property type="match status" value="1"/>
</dbReference>
<dbReference type="Gene3D" id="3.10.129.10">
    <property type="entry name" value="Hotdog Thioesterase"/>
    <property type="match status" value="1"/>
</dbReference>
<evidence type="ECO:0000313" key="4">
    <source>
        <dbReference type="Proteomes" id="UP000199021"/>
    </source>
</evidence>
<accession>A0A1H9AJC6</accession>
<dbReference type="OrthoDB" id="9800856at2"/>
<dbReference type="SUPFAM" id="SSF54637">
    <property type="entry name" value="Thioesterase/thiol ester dehydrase-isomerase"/>
    <property type="match status" value="1"/>
</dbReference>
<keyword evidence="2 3" id="KW-0378">Hydrolase</keyword>
<proteinExistence type="inferred from homology"/>
<organism evidence="3 4">
    <name type="scientific">Neolewinella agarilytica</name>
    <dbReference type="NCBI Taxonomy" id="478744"/>
    <lineage>
        <taxon>Bacteria</taxon>
        <taxon>Pseudomonadati</taxon>
        <taxon>Bacteroidota</taxon>
        <taxon>Saprospiria</taxon>
        <taxon>Saprospirales</taxon>
        <taxon>Lewinellaceae</taxon>
        <taxon>Neolewinella</taxon>
    </lineage>
</organism>
<evidence type="ECO:0000256" key="2">
    <source>
        <dbReference type="ARBA" id="ARBA00022801"/>
    </source>
</evidence>
<dbReference type="EMBL" id="FOFB01000002">
    <property type="protein sequence ID" value="SEP76571.1"/>
    <property type="molecule type" value="Genomic_DNA"/>
</dbReference>
<gene>
    <name evidence="3" type="ORF">SAMN05444359_102115</name>
</gene>
<dbReference type="Proteomes" id="UP000199021">
    <property type="component" value="Unassembled WGS sequence"/>
</dbReference>
<dbReference type="CDD" id="cd00586">
    <property type="entry name" value="4HBT"/>
    <property type="match status" value="1"/>
</dbReference>
<evidence type="ECO:0000313" key="3">
    <source>
        <dbReference type="EMBL" id="SEP76571.1"/>
    </source>
</evidence>
<reference evidence="4" key="1">
    <citation type="submission" date="2016-10" db="EMBL/GenBank/DDBJ databases">
        <authorList>
            <person name="Varghese N."/>
            <person name="Submissions S."/>
        </authorList>
    </citation>
    <scope>NUCLEOTIDE SEQUENCE [LARGE SCALE GENOMIC DNA]</scope>
    <source>
        <strain evidence="4">DSM 24740</strain>
    </source>
</reference>